<gene>
    <name evidence="2" type="ORF">UFOPK2362_00565</name>
</gene>
<reference evidence="2" key="1">
    <citation type="submission" date="2020-05" db="EMBL/GenBank/DDBJ databases">
        <authorList>
            <person name="Chiriac C."/>
            <person name="Salcher M."/>
            <person name="Ghai R."/>
            <person name="Kavagutti S V."/>
        </authorList>
    </citation>
    <scope>NUCLEOTIDE SEQUENCE</scope>
</reference>
<dbReference type="SUPFAM" id="SSF51905">
    <property type="entry name" value="FAD/NAD(P)-binding domain"/>
    <property type="match status" value="1"/>
</dbReference>
<dbReference type="Gene3D" id="3.50.50.60">
    <property type="entry name" value="FAD/NAD(P)-binding domain"/>
    <property type="match status" value="1"/>
</dbReference>
<organism evidence="2">
    <name type="scientific">freshwater metagenome</name>
    <dbReference type="NCBI Taxonomy" id="449393"/>
    <lineage>
        <taxon>unclassified sequences</taxon>
        <taxon>metagenomes</taxon>
        <taxon>ecological metagenomes</taxon>
    </lineage>
</organism>
<evidence type="ECO:0000259" key="1">
    <source>
        <dbReference type="Pfam" id="PF01593"/>
    </source>
</evidence>
<dbReference type="Pfam" id="PF01593">
    <property type="entry name" value="Amino_oxidase"/>
    <property type="match status" value="1"/>
</dbReference>
<dbReference type="InterPro" id="IPR002937">
    <property type="entry name" value="Amino_oxidase"/>
</dbReference>
<dbReference type="EMBL" id="CAEZXI010000046">
    <property type="protein sequence ID" value="CAB4683485.1"/>
    <property type="molecule type" value="Genomic_DNA"/>
</dbReference>
<name>A0A6J6NFQ1_9ZZZZ</name>
<evidence type="ECO:0000313" key="2">
    <source>
        <dbReference type="EMBL" id="CAB4683485.1"/>
    </source>
</evidence>
<dbReference type="AlphaFoldDB" id="A0A6J6NFQ1"/>
<dbReference type="GO" id="GO:0016491">
    <property type="term" value="F:oxidoreductase activity"/>
    <property type="evidence" value="ECO:0007669"/>
    <property type="project" value="InterPro"/>
</dbReference>
<protein>
    <submittedName>
        <fullName evidence="2">Unannotated protein</fullName>
    </submittedName>
</protein>
<sequence length="381" mass="41890">MSFDCIVIGAGLAGMTAARDLESAGRNVLLIEAGDDVGGRLRSDRLDGFILDRGFQVINPKYPQIKRSKLISKLDFKTISGKVHLADLDLMVGYAPASFSRQIGSNIEKIKFLNFIALSKPSNSKAFGDYTSDFPNLYAKVLKPFLSGVFLTDPETVAADVVQEIVRSLVKSLPGVPANGVGEFSKALAKPLKNLYLNEKVMKIEQDTVVTSKGRYQAGFIVVATDGQSANDLIGVSKECKMLDSYTCYFALDKQFELMDKLQISTKAKVVNSIAISKLSKNYAPKDKVLISTTSLTPLTQDEFRQEVSKLWMIPVDKFEYIQHYAIRHSLPFHGPGKSRDESLFVRDGLFVIGDHMSAPSQEGAMRTGAAVALKINQLMQ</sequence>
<proteinExistence type="predicted"/>
<accession>A0A6J6NFQ1</accession>
<dbReference type="InterPro" id="IPR036188">
    <property type="entry name" value="FAD/NAD-bd_sf"/>
</dbReference>
<dbReference type="PANTHER" id="PTHR42841">
    <property type="entry name" value="AMINE OXIDASE"/>
    <property type="match status" value="1"/>
</dbReference>
<feature type="domain" description="Amine oxidase" evidence="1">
    <location>
        <begin position="12"/>
        <end position="373"/>
    </location>
</feature>